<reference evidence="3 4" key="1">
    <citation type="journal article" date="2017" name="PLoS Biol.">
        <title>The sea cucumber genome provides insights into morphological evolution and visceral regeneration.</title>
        <authorList>
            <person name="Zhang X."/>
            <person name="Sun L."/>
            <person name="Yuan J."/>
            <person name="Sun Y."/>
            <person name="Gao Y."/>
            <person name="Zhang L."/>
            <person name="Li S."/>
            <person name="Dai H."/>
            <person name="Hamel J.F."/>
            <person name="Liu C."/>
            <person name="Yu Y."/>
            <person name="Liu S."/>
            <person name="Lin W."/>
            <person name="Guo K."/>
            <person name="Jin S."/>
            <person name="Xu P."/>
            <person name="Storey K.B."/>
            <person name="Huan P."/>
            <person name="Zhang T."/>
            <person name="Zhou Y."/>
            <person name="Zhang J."/>
            <person name="Lin C."/>
            <person name="Li X."/>
            <person name="Xing L."/>
            <person name="Huo D."/>
            <person name="Sun M."/>
            <person name="Wang L."/>
            <person name="Mercier A."/>
            <person name="Li F."/>
            <person name="Yang H."/>
            <person name="Xiang J."/>
        </authorList>
    </citation>
    <scope>NUCLEOTIDE SEQUENCE [LARGE SCALE GENOMIC DNA]</scope>
    <source>
        <strain evidence="3">Shaxun</strain>
        <tissue evidence="3">Muscle</tissue>
    </source>
</reference>
<feature type="non-terminal residue" evidence="3">
    <location>
        <position position="292"/>
    </location>
</feature>
<dbReference type="STRING" id="307972.A0A2G8LBN6"/>
<dbReference type="AlphaFoldDB" id="A0A2G8LBN6"/>
<gene>
    <name evidence="3" type="ORF">BSL78_05437</name>
</gene>
<dbReference type="Proteomes" id="UP000230750">
    <property type="component" value="Unassembled WGS sequence"/>
</dbReference>
<evidence type="ECO:0000256" key="1">
    <source>
        <dbReference type="ARBA" id="ARBA00022737"/>
    </source>
</evidence>
<keyword evidence="1" id="KW-0677">Repeat</keyword>
<name>A0A2G8LBN6_STIJA</name>
<dbReference type="PANTHER" id="PTHR24273">
    <property type="entry name" value="FI04643P-RELATED"/>
    <property type="match status" value="1"/>
</dbReference>
<evidence type="ECO:0000313" key="3">
    <source>
        <dbReference type="EMBL" id="PIK57662.1"/>
    </source>
</evidence>
<dbReference type="PROSITE" id="PS50825">
    <property type="entry name" value="HYR"/>
    <property type="match status" value="1"/>
</dbReference>
<organism evidence="3 4">
    <name type="scientific">Stichopus japonicus</name>
    <name type="common">Sea cucumber</name>
    <dbReference type="NCBI Taxonomy" id="307972"/>
    <lineage>
        <taxon>Eukaryota</taxon>
        <taxon>Metazoa</taxon>
        <taxon>Echinodermata</taxon>
        <taxon>Eleutherozoa</taxon>
        <taxon>Echinozoa</taxon>
        <taxon>Holothuroidea</taxon>
        <taxon>Aspidochirotacea</taxon>
        <taxon>Aspidochirotida</taxon>
        <taxon>Stichopodidae</taxon>
        <taxon>Apostichopus</taxon>
    </lineage>
</organism>
<dbReference type="Pfam" id="PF02494">
    <property type="entry name" value="HYR"/>
    <property type="match status" value="3"/>
</dbReference>
<dbReference type="OrthoDB" id="10648920at2759"/>
<keyword evidence="4" id="KW-1185">Reference proteome</keyword>
<dbReference type="PANTHER" id="PTHR24273:SF32">
    <property type="entry name" value="HYALIN"/>
    <property type="match status" value="1"/>
</dbReference>
<evidence type="ECO:0000259" key="2">
    <source>
        <dbReference type="PROSITE" id="PS50825"/>
    </source>
</evidence>
<dbReference type="InterPro" id="IPR003410">
    <property type="entry name" value="HYR_dom"/>
</dbReference>
<dbReference type="EMBL" id="MRZV01000136">
    <property type="protein sequence ID" value="PIK57662.1"/>
    <property type="molecule type" value="Genomic_DNA"/>
</dbReference>
<evidence type="ECO:0000313" key="4">
    <source>
        <dbReference type="Proteomes" id="UP000230750"/>
    </source>
</evidence>
<comment type="caution">
    <text evidence="3">The sequence shown here is derived from an EMBL/GenBank/DDBJ whole genome shotgun (WGS) entry which is preliminary data.</text>
</comment>
<accession>A0A2G8LBN6</accession>
<sequence>TANNAPVLSGCPVGNVNSFTASPTCNDAEQGALAVNCNPAAGSTFQAGTTSVTCICTDSLGSSDFCTFSVFVATANNAPVLSGCPVGNVKVSQHPPLVMMLNRVVYQSLATLSWKHFPSRNTTSVTCFCTDNLGLSDVCTFNVFVATANNAPVLSGCPVGTVNSFTASPTCNDAEQGALTVNCNPAAGSTFQAGTTSVTCICTDSLGSSDFCTFSVFVATANSAPVLSGCPVGNVNSFTTSPTCNDAEQGGLPVTCNPPAGSTFQAGTTTSVTCFCTDNLGLSDVCTFSVFV</sequence>
<feature type="non-terminal residue" evidence="3">
    <location>
        <position position="1"/>
    </location>
</feature>
<protein>
    <submittedName>
        <fullName evidence="3">Hyalin</fullName>
    </submittedName>
</protein>
<proteinExistence type="predicted"/>
<feature type="domain" description="HYR" evidence="2">
    <location>
        <begin position="1"/>
        <end position="74"/>
    </location>
</feature>